<evidence type="ECO:0000313" key="2">
    <source>
        <dbReference type="EMBL" id="JAC68227.1"/>
    </source>
</evidence>
<feature type="region of interest" description="Disordered" evidence="1">
    <location>
        <begin position="32"/>
        <end position="57"/>
    </location>
</feature>
<evidence type="ECO:0000256" key="1">
    <source>
        <dbReference type="SAM" id="MobiDB-lite"/>
    </source>
</evidence>
<gene>
    <name evidence="2" type="ORF">TSPGSL018_9231</name>
</gene>
<dbReference type="EMBL" id="GBEZ01018185">
    <property type="protein sequence ID" value="JAC68227.1"/>
    <property type="molecule type" value="Transcribed_RNA"/>
</dbReference>
<organism evidence="2">
    <name type="scientific">Tetraselmis sp. GSL018</name>
    <dbReference type="NCBI Taxonomy" id="582737"/>
    <lineage>
        <taxon>Eukaryota</taxon>
        <taxon>Viridiplantae</taxon>
        <taxon>Chlorophyta</taxon>
        <taxon>core chlorophytes</taxon>
        <taxon>Chlorodendrophyceae</taxon>
        <taxon>Chlorodendrales</taxon>
        <taxon>Chlorodendraceae</taxon>
        <taxon>Tetraselmis</taxon>
    </lineage>
</organism>
<reference evidence="2" key="1">
    <citation type="submission" date="2014-05" db="EMBL/GenBank/DDBJ databases">
        <title>The transcriptome of the halophilic microalga Tetraselmis sp. GSL018 isolated from the Great Salt Lake, Utah.</title>
        <authorList>
            <person name="Jinkerson R.E."/>
            <person name="D'Adamo S."/>
            <person name="Posewitz M.C."/>
        </authorList>
    </citation>
    <scope>NUCLEOTIDE SEQUENCE</scope>
    <source>
        <strain evidence="2">GSL018</strain>
    </source>
</reference>
<dbReference type="AlphaFoldDB" id="A0A061R5Q4"/>
<sequence length="89" mass="10046">APERQLSRRDIASAVECPEECHFDALRWQHHGRDGSEAVERPEVRPGRKPPRPDGALTLGQQVYGSFSRGFCFWAGIRPCGQERFPEAV</sequence>
<feature type="non-terminal residue" evidence="2">
    <location>
        <position position="1"/>
    </location>
</feature>
<accession>A0A061R5Q4</accession>
<protein>
    <submittedName>
        <fullName evidence="2">Uncharacterized protein</fullName>
    </submittedName>
</protein>
<feature type="compositionally biased region" description="Basic and acidic residues" evidence="1">
    <location>
        <begin position="32"/>
        <end position="46"/>
    </location>
</feature>
<proteinExistence type="predicted"/>
<name>A0A061R5Q4_9CHLO</name>
<feature type="non-terminal residue" evidence="2">
    <location>
        <position position="89"/>
    </location>
</feature>